<sequence>MGAQDLISSWMTGGISQNDRLIRLDTPLGADRLLPQRVVGRSRLGRHFEFTVDAVSTSGGVELKTLIGEPVTLWIQQADKSYQPHHGYVHTARRLGSNAGLTSYQLGFTSWMHFLRFRRDQRIWQDRSADDIITDVFNTHPQAQGLFQFALSKPLPPRSYCRQDETDWNFVHRLLECEGLYGFWQQATDGKSHTLVITDRLAALDAMQPGSVSFYRAGTGSETDALVQWAGTRTLQSATLTTRTFDYKNPASPQNPKGTNVPTMPNQGSLPEQAEVYEYTGAYTYGGQDRGDQLSKIRMEEWESRAKRFVGTGSLRGIDAGRRFVLDGHPEHDRDRASQREFAVIETAWTIANNLPIGKQDHAFPHSLQAVVDAARANHASGGAFAVPHADGSEGFYLTEIEAQRTNVPYRSPFEHDKPQTHLESAIVVGPPGEEVHTDALNRIKVRFIWDRQNDGDERASCWVRVAQSDTGSGYGGVHMPRVGEEVLIDHIGGDCDRPVVTSRLYNGAAKPQWHSNGLLSGYRSKEYGGTGYNQLVMDDATAQNRVHLYSSSFDSHLHLGYLIDQTGNTRGAFLGNGFDLKSQAYGAIRAGQGLLVSTHATTSQPLDAGEATEQLVNAHGMIDALSQASETSQAESLQAGRDSLAAFRDATRRNVAPEARGGKTGGGGSGSANGFGKPILLMASPSDLGLSTQQSAQLTADQQINLVSGQNIHVASGKSLIASVTERISLFVRQAGIKLFAAKGKVEIQAQADEMALAALKDITITSKDGKVVLTAAKELWIGAGNSYIRITPNAIENGTPGQITEKCASWEKQGAAGGNPARQSFFDSQSELQYSQQLMLDEALHKPDGTAIPVKYQFRDELGTILGAGMLDGSGQTLRAFTETPTPVHAILDMKQGKWETLTYQEPFTMLSDMTDRDNAGVFDYADHDNVAEVPDDDGPDEDDASRAAPDAEPAAI</sequence>
<dbReference type="InterPro" id="IPR037026">
    <property type="entry name" value="Vgr_OB-fold_dom_sf"/>
</dbReference>
<dbReference type="EMBL" id="PDDY01000001">
    <property type="protein sequence ID" value="PEH42037.1"/>
    <property type="molecule type" value="Genomic_DNA"/>
</dbReference>
<evidence type="ECO:0000256" key="2">
    <source>
        <dbReference type="SAM" id="MobiDB-lite"/>
    </source>
</evidence>
<dbReference type="InterPro" id="IPR006533">
    <property type="entry name" value="T6SS_Vgr_RhsGE"/>
</dbReference>
<feature type="domain" description="Gp5/Type VI secretion system Vgr protein OB-fold" evidence="3">
    <location>
        <begin position="438"/>
        <end position="506"/>
    </location>
</feature>
<dbReference type="AlphaFoldDB" id="A0A2A7SEF1"/>
<evidence type="ECO:0000313" key="7">
    <source>
        <dbReference type="Proteomes" id="UP000220629"/>
    </source>
</evidence>
<dbReference type="InterPro" id="IPR017847">
    <property type="entry name" value="T6SS_RhsGE_Vgr_subset"/>
</dbReference>
<evidence type="ECO:0000313" key="6">
    <source>
        <dbReference type="EMBL" id="PEH42037.1"/>
    </source>
</evidence>
<dbReference type="SUPFAM" id="SSF69255">
    <property type="entry name" value="gp5 N-terminal domain-like"/>
    <property type="match status" value="1"/>
</dbReference>
<dbReference type="Pfam" id="PF10106">
    <property type="entry name" value="DUF2345"/>
    <property type="match status" value="1"/>
</dbReference>
<protein>
    <submittedName>
        <fullName evidence="6">Type VI secretion system tip protein VgrG</fullName>
    </submittedName>
</protein>
<feature type="compositionally biased region" description="Basic and acidic residues" evidence="2">
    <location>
        <begin position="921"/>
        <end position="933"/>
    </location>
</feature>
<dbReference type="Gene3D" id="3.55.50.10">
    <property type="entry name" value="Baseplate protein-like domains"/>
    <property type="match status" value="1"/>
</dbReference>
<feature type="domain" description="Putative type VI secretion system Rhs element associated Vgr" evidence="5">
    <location>
        <begin position="526"/>
        <end position="629"/>
    </location>
</feature>
<proteinExistence type="inferred from homology"/>
<feature type="compositionally biased region" description="Acidic residues" evidence="2">
    <location>
        <begin position="936"/>
        <end position="946"/>
    </location>
</feature>
<dbReference type="NCBIfam" id="TIGR03361">
    <property type="entry name" value="VI_Rhs_Vgr"/>
    <property type="match status" value="1"/>
</dbReference>
<dbReference type="SUPFAM" id="SSF69349">
    <property type="entry name" value="Phage fibre proteins"/>
    <property type="match status" value="1"/>
</dbReference>
<feature type="region of interest" description="Disordered" evidence="2">
    <location>
        <begin position="921"/>
        <end position="959"/>
    </location>
</feature>
<feature type="compositionally biased region" description="Low complexity" evidence="2">
    <location>
        <begin position="949"/>
        <end position="959"/>
    </location>
</feature>
<gene>
    <name evidence="6" type="ORF">CRM94_07710</name>
</gene>
<dbReference type="InterPro" id="IPR028244">
    <property type="entry name" value="T6SS_Rhs_Vgr_dom"/>
</dbReference>
<dbReference type="SUPFAM" id="SSF69279">
    <property type="entry name" value="Phage tail proteins"/>
    <property type="match status" value="2"/>
</dbReference>
<dbReference type="Proteomes" id="UP000220629">
    <property type="component" value="Unassembled WGS sequence"/>
</dbReference>
<evidence type="ECO:0000259" key="4">
    <source>
        <dbReference type="Pfam" id="PF10106"/>
    </source>
</evidence>
<feature type="domain" description="DUF2345" evidence="4">
    <location>
        <begin position="669"/>
        <end position="818"/>
    </location>
</feature>
<dbReference type="InterPro" id="IPR006531">
    <property type="entry name" value="Gp5/Vgr_OB"/>
</dbReference>
<dbReference type="InterPro" id="IPR018769">
    <property type="entry name" value="VgrG2_DUF2345"/>
</dbReference>
<dbReference type="RefSeq" id="WP_098151852.1">
    <property type="nucleotide sequence ID" value="NZ_CP065596.1"/>
</dbReference>
<comment type="caution">
    <text evidence="6">The sequence shown here is derived from an EMBL/GenBank/DDBJ whole genome shotgun (WGS) entry which is preliminary data.</text>
</comment>
<evidence type="ECO:0000259" key="5">
    <source>
        <dbReference type="Pfam" id="PF13296"/>
    </source>
</evidence>
<comment type="similarity">
    <text evidence="1">Belongs to the VgrG protein family.</text>
</comment>
<dbReference type="Gene3D" id="2.30.110.50">
    <property type="match status" value="1"/>
</dbReference>
<organism evidence="6 7">
    <name type="scientific">Burkholderia gladioli</name>
    <name type="common">Pseudomonas marginata</name>
    <name type="synonym">Phytomonas marginata</name>
    <dbReference type="NCBI Taxonomy" id="28095"/>
    <lineage>
        <taxon>Bacteria</taxon>
        <taxon>Pseudomonadati</taxon>
        <taxon>Pseudomonadota</taxon>
        <taxon>Betaproteobacteria</taxon>
        <taxon>Burkholderiales</taxon>
        <taxon>Burkholderiaceae</taxon>
        <taxon>Burkholderia</taxon>
    </lineage>
</organism>
<name>A0A2A7SEF1_BURGA</name>
<dbReference type="NCBIfam" id="TIGR01646">
    <property type="entry name" value="vgr_GE"/>
    <property type="match status" value="1"/>
</dbReference>
<accession>A0A2A7SEF1</accession>
<reference evidence="7" key="1">
    <citation type="submission" date="2017-09" db="EMBL/GenBank/DDBJ databases">
        <title>FDA dAtabase for Regulatory Grade micrObial Sequences (FDA-ARGOS): Supporting development and validation of Infectious Disease Dx tests.</title>
        <authorList>
            <person name="Minogue T."/>
            <person name="Wolcott M."/>
            <person name="Wasieloski L."/>
            <person name="Aguilar W."/>
            <person name="Moore D."/>
            <person name="Tallon L."/>
            <person name="Sadzewicz L."/>
            <person name="Ott S."/>
            <person name="Zhao X."/>
            <person name="Nagaraj S."/>
            <person name="Vavikolanu K."/>
            <person name="Aluvathingal J."/>
            <person name="Nadendla S."/>
            <person name="Sichtig H."/>
        </authorList>
    </citation>
    <scope>NUCLEOTIDE SEQUENCE [LARGE SCALE GENOMIC DNA]</scope>
    <source>
        <strain evidence="7">FDAARGOS_390</strain>
    </source>
</reference>
<dbReference type="Gene3D" id="2.40.50.230">
    <property type="entry name" value="Gp5 N-terminal domain"/>
    <property type="match status" value="1"/>
</dbReference>
<evidence type="ECO:0000259" key="3">
    <source>
        <dbReference type="Pfam" id="PF04717"/>
    </source>
</evidence>
<dbReference type="Pfam" id="PF04717">
    <property type="entry name" value="Phage_base_V"/>
    <property type="match status" value="1"/>
</dbReference>
<evidence type="ECO:0000256" key="1">
    <source>
        <dbReference type="ARBA" id="ARBA00005558"/>
    </source>
</evidence>
<dbReference type="Pfam" id="PF13296">
    <property type="entry name" value="T6SS_Vgr"/>
    <property type="match status" value="1"/>
</dbReference>
<dbReference type="Pfam" id="PF05954">
    <property type="entry name" value="Phage_GPD"/>
    <property type="match status" value="1"/>
</dbReference>
<dbReference type="Gene3D" id="4.10.220.110">
    <property type="match status" value="1"/>
</dbReference>